<organism evidence="3 4">
    <name type="scientific">Micromonospora siamensis</name>
    <dbReference type="NCBI Taxonomy" id="299152"/>
    <lineage>
        <taxon>Bacteria</taxon>
        <taxon>Bacillati</taxon>
        <taxon>Actinomycetota</taxon>
        <taxon>Actinomycetes</taxon>
        <taxon>Micromonosporales</taxon>
        <taxon>Micromonosporaceae</taxon>
        <taxon>Micromonospora</taxon>
    </lineage>
</organism>
<protein>
    <submittedName>
        <fullName evidence="3">Diadenosine tetraphosphate (Ap4A) hydrolase</fullName>
    </submittedName>
</protein>
<evidence type="ECO:0000313" key="3">
    <source>
        <dbReference type="EMBL" id="SCG73819.1"/>
    </source>
</evidence>
<dbReference type="PANTHER" id="PTHR46648:SF1">
    <property type="entry name" value="ADENOSINE 5'-MONOPHOSPHORAMIDASE HNT1"/>
    <property type="match status" value="1"/>
</dbReference>
<name>A0A1C5JUB0_9ACTN</name>
<evidence type="ECO:0000256" key="1">
    <source>
        <dbReference type="PROSITE-ProRule" id="PRU00464"/>
    </source>
</evidence>
<keyword evidence="3" id="KW-0378">Hydrolase</keyword>
<feature type="short sequence motif" description="Histidine triad motif" evidence="1">
    <location>
        <begin position="109"/>
        <end position="113"/>
    </location>
</feature>
<dbReference type="GO" id="GO:0016787">
    <property type="term" value="F:hydrolase activity"/>
    <property type="evidence" value="ECO:0007669"/>
    <property type="project" value="UniProtKB-KW"/>
</dbReference>
<dbReference type="InterPro" id="IPR001310">
    <property type="entry name" value="Histidine_triad_HIT"/>
</dbReference>
<feature type="domain" description="HIT" evidence="2">
    <location>
        <begin position="17"/>
        <end position="124"/>
    </location>
</feature>
<dbReference type="PROSITE" id="PS51084">
    <property type="entry name" value="HIT_2"/>
    <property type="match status" value="1"/>
</dbReference>
<dbReference type="Proteomes" id="UP000198210">
    <property type="component" value="Chromosome I"/>
</dbReference>
<dbReference type="AlphaFoldDB" id="A0A1C5JUB0"/>
<evidence type="ECO:0000313" key="4">
    <source>
        <dbReference type="Proteomes" id="UP000198210"/>
    </source>
</evidence>
<dbReference type="GO" id="GO:0009117">
    <property type="term" value="P:nucleotide metabolic process"/>
    <property type="evidence" value="ECO:0007669"/>
    <property type="project" value="TreeGrafter"/>
</dbReference>
<dbReference type="EMBL" id="LT607751">
    <property type="protein sequence ID" value="SCG73819.1"/>
    <property type="molecule type" value="Genomic_DNA"/>
</dbReference>
<dbReference type="SUPFAM" id="SSF54197">
    <property type="entry name" value="HIT-like"/>
    <property type="match status" value="1"/>
</dbReference>
<sequence length="162" mass="18418">MPWDEDAYLRRVRAACFVCEALAGNPDYRHHELHRDDDAVVFLSRWPWLRGHTLVAPVRHRERVVGDFTTEEYLRLQRVLHATGAALENTLTVERLYVLSLGSQQGNCHVHWHVAPLPPGVPYAEQQLAALDGDRGWLDVPADEQAELAGRLRDALARLLDT</sequence>
<reference evidence="3 4" key="1">
    <citation type="submission" date="2016-06" db="EMBL/GenBank/DDBJ databases">
        <authorList>
            <person name="Kjaerup R.B."/>
            <person name="Dalgaard T.S."/>
            <person name="Juul-Madsen H.R."/>
        </authorList>
    </citation>
    <scope>NUCLEOTIDE SEQUENCE [LARGE SCALE GENOMIC DNA]</scope>
    <source>
        <strain evidence="3 4">DSM 45097</strain>
    </source>
</reference>
<proteinExistence type="predicted"/>
<dbReference type="PANTHER" id="PTHR46648">
    <property type="entry name" value="HIT FAMILY PROTEIN 1"/>
    <property type="match status" value="1"/>
</dbReference>
<gene>
    <name evidence="3" type="ORF">GA0074704_4957</name>
</gene>
<dbReference type="InterPro" id="IPR011146">
    <property type="entry name" value="HIT-like"/>
</dbReference>
<dbReference type="Pfam" id="PF01230">
    <property type="entry name" value="HIT"/>
    <property type="match status" value="1"/>
</dbReference>
<dbReference type="Gene3D" id="3.30.428.10">
    <property type="entry name" value="HIT-like"/>
    <property type="match status" value="1"/>
</dbReference>
<dbReference type="InterPro" id="IPR036265">
    <property type="entry name" value="HIT-like_sf"/>
</dbReference>
<keyword evidence="4" id="KW-1185">Reference proteome</keyword>
<accession>A0A1C5JUB0</accession>
<evidence type="ECO:0000259" key="2">
    <source>
        <dbReference type="PROSITE" id="PS51084"/>
    </source>
</evidence>